<dbReference type="InterPro" id="IPR023187">
    <property type="entry name" value="Tscrpt_reg_MarR-type_CS"/>
</dbReference>
<evidence type="ECO:0000256" key="1">
    <source>
        <dbReference type="ARBA" id="ARBA00023015"/>
    </source>
</evidence>
<organism evidence="6">
    <name type="scientific">mine drainage metagenome</name>
    <dbReference type="NCBI Taxonomy" id="410659"/>
    <lineage>
        <taxon>unclassified sequences</taxon>
        <taxon>metagenomes</taxon>
        <taxon>ecological metagenomes</taxon>
    </lineage>
</organism>
<proteinExistence type="predicted"/>
<keyword evidence="2" id="KW-0238">DNA-binding</keyword>
<dbReference type="GO" id="GO:0003700">
    <property type="term" value="F:DNA-binding transcription factor activity"/>
    <property type="evidence" value="ECO:0007669"/>
    <property type="project" value="InterPro"/>
</dbReference>
<feature type="compositionally biased region" description="Basic residues" evidence="4">
    <location>
        <begin position="180"/>
        <end position="196"/>
    </location>
</feature>
<feature type="domain" description="HTH marR-type" evidence="5">
    <location>
        <begin position="43"/>
        <end position="181"/>
    </location>
</feature>
<dbReference type="AlphaFoldDB" id="T0YIX4"/>
<sequence length="196" mass="22506">MIIRKCIPVHIKIIYDGLTFALRQHMSSADLPTPRTVRDAASEAPLTQEDYQRLAYFRHHIRKFLVFSETAARAAGLTPRQHQALLAIYGTRDSSAPTIGELSQKLLIRHHSAVGLTDRLVSAGFIRRVNSPRDQREVMLRLTPKAKRVLFHLSKRHRSELNRIAPVLRAILSQLEGRTHRTRQNRSTRPPKRPLH</sequence>
<evidence type="ECO:0000259" key="5">
    <source>
        <dbReference type="PROSITE" id="PS50995"/>
    </source>
</evidence>
<evidence type="ECO:0000256" key="4">
    <source>
        <dbReference type="SAM" id="MobiDB-lite"/>
    </source>
</evidence>
<dbReference type="InterPro" id="IPR036388">
    <property type="entry name" value="WH-like_DNA-bd_sf"/>
</dbReference>
<evidence type="ECO:0000313" key="6">
    <source>
        <dbReference type="EMBL" id="EQD31892.1"/>
    </source>
</evidence>
<evidence type="ECO:0000256" key="3">
    <source>
        <dbReference type="ARBA" id="ARBA00023163"/>
    </source>
</evidence>
<dbReference type="PROSITE" id="PS01117">
    <property type="entry name" value="HTH_MARR_1"/>
    <property type="match status" value="1"/>
</dbReference>
<dbReference type="GO" id="GO:0006950">
    <property type="term" value="P:response to stress"/>
    <property type="evidence" value="ECO:0007669"/>
    <property type="project" value="TreeGrafter"/>
</dbReference>
<dbReference type="InterPro" id="IPR036390">
    <property type="entry name" value="WH_DNA-bd_sf"/>
</dbReference>
<feature type="region of interest" description="Disordered" evidence="4">
    <location>
        <begin position="177"/>
        <end position="196"/>
    </location>
</feature>
<dbReference type="Pfam" id="PF12802">
    <property type="entry name" value="MarR_2"/>
    <property type="match status" value="1"/>
</dbReference>
<dbReference type="Gene3D" id="1.10.10.10">
    <property type="entry name" value="Winged helix-like DNA-binding domain superfamily/Winged helix DNA-binding domain"/>
    <property type="match status" value="1"/>
</dbReference>
<gene>
    <name evidence="6" type="ORF">B1B_17936</name>
</gene>
<dbReference type="InterPro" id="IPR039422">
    <property type="entry name" value="MarR/SlyA-like"/>
</dbReference>
<dbReference type="PROSITE" id="PS50995">
    <property type="entry name" value="HTH_MARR_2"/>
    <property type="match status" value="1"/>
</dbReference>
<evidence type="ECO:0000256" key="2">
    <source>
        <dbReference type="ARBA" id="ARBA00023125"/>
    </source>
</evidence>
<dbReference type="GO" id="GO:0003677">
    <property type="term" value="F:DNA binding"/>
    <property type="evidence" value="ECO:0007669"/>
    <property type="project" value="UniProtKB-KW"/>
</dbReference>
<dbReference type="SMART" id="SM00347">
    <property type="entry name" value="HTH_MARR"/>
    <property type="match status" value="1"/>
</dbReference>
<name>T0YIX4_9ZZZZ</name>
<reference evidence="6" key="2">
    <citation type="journal article" date="2014" name="ISME J.">
        <title>Microbial stratification in low pH oxic and suboxic macroscopic growths along an acid mine drainage.</title>
        <authorList>
            <person name="Mendez-Garcia C."/>
            <person name="Mesa V."/>
            <person name="Sprenger R.R."/>
            <person name="Richter M."/>
            <person name="Diez M.S."/>
            <person name="Solano J."/>
            <person name="Bargiela R."/>
            <person name="Golyshina O.V."/>
            <person name="Manteca A."/>
            <person name="Ramos J.L."/>
            <person name="Gallego J.R."/>
            <person name="Llorente I."/>
            <person name="Martins Dos Santos V.A."/>
            <person name="Jensen O.N."/>
            <person name="Pelaez A.I."/>
            <person name="Sanchez J."/>
            <person name="Ferrer M."/>
        </authorList>
    </citation>
    <scope>NUCLEOTIDE SEQUENCE</scope>
</reference>
<dbReference type="SUPFAM" id="SSF46785">
    <property type="entry name" value="Winged helix' DNA-binding domain"/>
    <property type="match status" value="1"/>
</dbReference>
<dbReference type="PANTHER" id="PTHR33164">
    <property type="entry name" value="TRANSCRIPTIONAL REGULATOR, MARR FAMILY"/>
    <property type="match status" value="1"/>
</dbReference>
<comment type="caution">
    <text evidence="6">The sequence shown here is derived from an EMBL/GenBank/DDBJ whole genome shotgun (WGS) entry which is preliminary data.</text>
</comment>
<dbReference type="PANTHER" id="PTHR33164:SF43">
    <property type="entry name" value="HTH-TYPE TRANSCRIPTIONAL REPRESSOR YETL"/>
    <property type="match status" value="1"/>
</dbReference>
<accession>T0YIX4</accession>
<reference evidence="6" key="1">
    <citation type="submission" date="2013-08" db="EMBL/GenBank/DDBJ databases">
        <authorList>
            <person name="Mendez C."/>
            <person name="Richter M."/>
            <person name="Ferrer M."/>
            <person name="Sanchez J."/>
        </authorList>
    </citation>
    <scope>NUCLEOTIDE SEQUENCE</scope>
</reference>
<dbReference type="InterPro" id="IPR000835">
    <property type="entry name" value="HTH_MarR-typ"/>
</dbReference>
<dbReference type="EMBL" id="AUZY01011990">
    <property type="protein sequence ID" value="EQD31892.1"/>
    <property type="molecule type" value="Genomic_DNA"/>
</dbReference>
<keyword evidence="3" id="KW-0804">Transcription</keyword>
<keyword evidence="1" id="KW-0805">Transcription regulation</keyword>
<protein>
    <submittedName>
        <fullName evidence="6">MarR family transcriptional regulator</fullName>
    </submittedName>
</protein>